<keyword evidence="3" id="KW-0732">Signal</keyword>
<dbReference type="Pfam" id="PF10756">
    <property type="entry name" value="bPH_6"/>
    <property type="match status" value="1"/>
</dbReference>
<keyword evidence="2" id="KW-0812">Transmembrane</keyword>
<dbReference type="RefSeq" id="WP_376806359.1">
    <property type="nucleotide sequence ID" value="NZ_JBHTAC010000009.1"/>
</dbReference>
<dbReference type="EMBL" id="JBHTAC010000009">
    <property type="protein sequence ID" value="MFC7243114.1"/>
    <property type="molecule type" value="Genomic_DNA"/>
</dbReference>
<evidence type="ECO:0000313" key="5">
    <source>
        <dbReference type="EMBL" id="MFC7243114.1"/>
    </source>
</evidence>
<proteinExistence type="predicted"/>
<dbReference type="Proteomes" id="UP001596392">
    <property type="component" value="Unassembled WGS sequence"/>
</dbReference>
<dbReference type="PROSITE" id="PS51257">
    <property type="entry name" value="PROKAR_LIPOPROTEIN"/>
    <property type="match status" value="1"/>
</dbReference>
<name>A0ABW2GVW3_9ACTN</name>
<reference evidence="6" key="1">
    <citation type="journal article" date="2019" name="Int. J. Syst. Evol. Microbiol.">
        <title>The Global Catalogue of Microorganisms (GCM) 10K type strain sequencing project: providing services to taxonomists for standard genome sequencing and annotation.</title>
        <authorList>
            <consortium name="The Broad Institute Genomics Platform"/>
            <consortium name="The Broad Institute Genome Sequencing Center for Infectious Disease"/>
            <person name="Wu L."/>
            <person name="Ma J."/>
        </authorList>
    </citation>
    <scope>NUCLEOTIDE SEQUENCE [LARGE SCALE GENOMIC DNA]</scope>
    <source>
        <strain evidence="6">CGMCC 1.9106</strain>
    </source>
</reference>
<evidence type="ECO:0000256" key="3">
    <source>
        <dbReference type="SAM" id="SignalP"/>
    </source>
</evidence>
<feature type="chain" id="PRO_5046753848" evidence="3">
    <location>
        <begin position="23"/>
        <end position="170"/>
    </location>
</feature>
<sequence length="170" mass="17861">MRKSWRSPFWNIVLCLVMSVMALTSTASTIGCFEQPGGWWAGIGFAVMTGLLVVGAVRALFVGVSAGPQGITVRGVTKTTRIAWSEISQITLGGLNSAAPGGAGASAPVVSRTRPGKPDQRVELKELGSYGMSSGPSLTERAVADLNACLEAWRESSRTAEHPDAAQRRS</sequence>
<feature type="signal peptide" evidence="3">
    <location>
        <begin position="1"/>
        <end position="22"/>
    </location>
</feature>
<keyword evidence="6" id="KW-1185">Reference proteome</keyword>
<organism evidence="5 6">
    <name type="scientific">Catellatospora aurea</name>
    <dbReference type="NCBI Taxonomy" id="1337874"/>
    <lineage>
        <taxon>Bacteria</taxon>
        <taxon>Bacillati</taxon>
        <taxon>Actinomycetota</taxon>
        <taxon>Actinomycetes</taxon>
        <taxon>Micromonosporales</taxon>
        <taxon>Micromonosporaceae</taxon>
        <taxon>Catellatospora</taxon>
    </lineage>
</organism>
<dbReference type="InterPro" id="IPR019692">
    <property type="entry name" value="CFP-6_PH"/>
</dbReference>
<accession>A0ABW2GVW3</accession>
<comment type="caution">
    <text evidence="5">The sequence shown here is derived from an EMBL/GenBank/DDBJ whole genome shotgun (WGS) entry which is preliminary data.</text>
</comment>
<feature type="region of interest" description="Disordered" evidence="1">
    <location>
        <begin position="99"/>
        <end position="118"/>
    </location>
</feature>
<feature type="transmembrane region" description="Helical" evidence="2">
    <location>
        <begin position="39"/>
        <end position="61"/>
    </location>
</feature>
<evidence type="ECO:0000256" key="2">
    <source>
        <dbReference type="SAM" id="Phobius"/>
    </source>
</evidence>
<feature type="compositionally biased region" description="Low complexity" evidence="1">
    <location>
        <begin position="99"/>
        <end position="108"/>
    </location>
</feature>
<keyword evidence="2" id="KW-1133">Transmembrane helix</keyword>
<evidence type="ECO:0000256" key="1">
    <source>
        <dbReference type="SAM" id="MobiDB-lite"/>
    </source>
</evidence>
<keyword evidence="2" id="KW-0472">Membrane</keyword>
<feature type="domain" description="Low molecular weight protein antigen 6 PH" evidence="4">
    <location>
        <begin position="64"/>
        <end position="93"/>
    </location>
</feature>
<evidence type="ECO:0000313" key="6">
    <source>
        <dbReference type="Proteomes" id="UP001596392"/>
    </source>
</evidence>
<gene>
    <name evidence="5" type="ORF">ACFQO7_11565</name>
</gene>
<protein>
    <submittedName>
        <fullName evidence="5">PH domain-containing protein</fullName>
    </submittedName>
</protein>
<evidence type="ECO:0000259" key="4">
    <source>
        <dbReference type="Pfam" id="PF10756"/>
    </source>
</evidence>